<comment type="caution">
    <text evidence="3">The sequence shown here is derived from an EMBL/GenBank/DDBJ whole genome shotgun (WGS) entry which is preliminary data.</text>
</comment>
<evidence type="ECO:0000313" key="3">
    <source>
        <dbReference type="EMBL" id="CAB3402261.1"/>
    </source>
</evidence>
<evidence type="ECO:0000256" key="1">
    <source>
        <dbReference type="ARBA" id="ARBA00012513"/>
    </source>
</evidence>
<dbReference type="Gene3D" id="1.10.510.10">
    <property type="entry name" value="Transferase(Phosphotransferase) domain 1"/>
    <property type="match status" value="1"/>
</dbReference>
<dbReference type="PROSITE" id="PS00108">
    <property type="entry name" value="PROTEIN_KINASE_ST"/>
    <property type="match status" value="1"/>
</dbReference>
<proteinExistence type="predicted"/>
<dbReference type="AlphaFoldDB" id="A0A8S1ERM7"/>
<dbReference type="SUPFAM" id="SSF56112">
    <property type="entry name" value="Protein kinase-like (PK-like)"/>
    <property type="match status" value="1"/>
</dbReference>
<name>A0A8S1ERM7_9PELO</name>
<evidence type="ECO:0000313" key="4">
    <source>
        <dbReference type="Proteomes" id="UP000494206"/>
    </source>
</evidence>
<evidence type="ECO:0000259" key="2">
    <source>
        <dbReference type="PROSITE" id="PS50011"/>
    </source>
</evidence>
<dbReference type="Proteomes" id="UP000494206">
    <property type="component" value="Unassembled WGS sequence"/>
</dbReference>
<reference evidence="3 4" key="1">
    <citation type="submission" date="2020-04" db="EMBL/GenBank/DDBJ databases">
        <authorList>
            <person name="Laetsch R D."/>
            <person name="Stevens L."/>
            <person name="Kumar S."/>
            <person name="Blaxter L. M."/>
        </authorList>
    </citation>
    <scope>NUCLEOTIDE SEQUENCE [LARGE SCALE GENOMIC DNA]</scope>
</reference>
<dbReference type="OrthoDB" id="2687620at2759"/>
<dbReference type="PROSITE" id="PS50011">
    <property type="entry name" value="PROTEIN_KINASE_DOM"/>
    <property type="match status" value="1"/>
</dbReference>
<dbReference type="SMART" id="SM00220">
    <property type="entry name" value="S_TKc"/>
    <property type="match status" value="1"/>
</dbReference>
<dbReference type="PANTHER" id="PTHR11909">
    <property type="entry name" value="CASEIN KINASE-RELATED"/>
    <property type="match status" value="1"/>
</dbReference>
<dbReference type="EC" id="2.7.11.1" evidence="1"/>
<feature type="domain" description="Protein kinase" evidence="2">
    <location>
        <begin position="19"/>
        <end position="318"/>
    </location>
</feature>
<dbReference type="GO" id="GO:0005524">
    <property type="term" value="F:ATP binding"/>
    <property type="evidence" value="ECO:0007669"/>
    <property type="project" value="InterPro"/>
</dbReference>
<accession>A0A8S1ERM7</accession>
<dbReference type="Pfam" id="PF00069">
    <property type="entry name" value="Pkinase"/>
    <property type="match status" value="1"/>
</dbReference>
<protein>
    <recommendedName>
        <fullName evidence="1">non-specific serine/threonine protein kinase</fullName>
        <ecNumber evidence="1">2.7.11.1</ecNumber>
    </recommendedName>
</protein>
<dbReference type="InterPro" id="IPR008271">
    <property type="entry name" value="Ser/Thr_kinase_AS"/>
</dbReference>
<gene>
    <name evidence="3" type="ORF">CBOVIS_LOCUS4901</name>
</gene>
<dbReference type="InterPro" id="IPR000719">
    <property type="entry name" value="Prot_kinase_dom"/>
</dbReference>
<dbReference type="InterPro" id="IPR050235">
    <property type="entry name" value="CK1_Ser-Thr_kinase"/>
</dbReference>
<dbReference type="EMBL" id="CADEPM010000003">
    <property type="protein sequence ID" value="CAB3402261.1"/>
    <property type="molecule type" value="Genomic_DNA"/>
</dbReference>
<organism evidence="3 4">
    <name type="scientific">Caenorhabditis bovis</name>
    <dbReference type="NCBI Taxonomy" id="2654633"/>
    <lineage>
        <taxon>Eukaryota</taxon>
        <taxon>Metazoa</taxon>
        <taxon>Ecdysozoa</taxon>
        <taxon>Nematoda</taxon>
        <taxon>Chromadorea</taxon>
        <taxon>Rhabditida</taxon>
        <taxon>Rhabditina</taxon>
        <taxon>Rhabditomorpha</taxon>
        <taxon>Rhabditoidea</taxon>
        <taxon>Rhabditidae</taxon>
        <taxon>Peloderinae</taxon>
        <taxon>Caenorhabditis</taxon>
    </lineage>
</organism>
<sequence>MDKINDVGNLSGGQKVYKWTIERKLAQGDFSHVYMCSGLASGTNATKFAIKCERADSIYQMLKVEAYVLQRISKKGTRHFCEMIDIGKYAGIHYIVMNLLGRAIVDYLKSSKTGTFTTNCALSLGIQIYEALEDLHNEGFIHRDLKPSNICMGRQDRGELGKLYLLSFSIARKYLDAKGQMRKARPSVEFRGTVRYASQNCHQLQELSRKDDLESAFYVIVEMITGALPWKGLPDANYVAKTKAASRHPPAVFQFLRGACPFDELKELLNMIDGLGYMSTPDYQLIYLTLRRAMKKSPQPEHPYDWENGGPLYVPDVA</sequence>
<dbReference type="GO" id="GO:0004674">
    <property type="term" value="F:protein serine/threonine kinase activity"/>
    <property type="evidence" value="ECO:0007669"/>
    <property type="project" value="UniProtKB-EC"/>
</dbReference>
<dbReference type="InterPro" id="IPR011009">
    <property type="entry name" value="Kinase-like_dom_sf"/>
</dbReference>
<keyword evidence="4" id="KW-1185">Reference proteome</keyword>